<dbReference type="AlphaFoldDB" id="V5BKK0"/>
<dbReference type="SUPFAM" id="SSF88874">
    <property type="entry name" value="Receptor-binding domain of short tail fibre protein gp12"/>
    <property type="match status" value="1"/>
</dbReference>
<sequence>MEGYIGQIIMFAGNFAPTNWAFCNGQLLSIAQNTALFSIIGTTYGGNGTTNFALPDLQGRVALHAGNGAGLTPYVLGEQGGAEAVTLTLPQIPAHNHSLMANSGNGDQLSPSGNVSATVNDGARTQYPGYSTTPNAAMSAAAISPTGGNQPHTNIQPFLAVNFIICLQGIFPSRS</sequence>
<dbReference type="STRING" id="1116472.MGMO_180c00020"/>
<dbReference type="OrthoDB" id="9810174at2"/>
<evidence type="ECO:0000259" key="1">
    <source>
        <dbReference type="Pfam" id="PF07484"/>
    </source>
</evidence>
<proteinExistence type="predicted"/>
<organism evidence="2 3">
    <name type="scientific">Methyloglobulus morosus KoM1</name>
    <dbReference type="NCBI Taxonomy" id="1116472"/>
    <lineage>
        <taxon>Bacteria</taxon>
        <taxon>Pseudomonadati</taxon>
        <taxon>Pseudomonadota</taxon>
        <taxon>Gammaproteobacteria</taxon>
        <taxon>Methylococcales</taxon>
        <taxon>Methylococcaceae</taxon>
        <taxon>Methyloglobulus</taxon>
    </lineage>
</organism>
<dbReference type="Proteomes" id="UP000017842">
    <property type="component" value="Unassembled WGS sequence"/>
</dbReference>
<dbReference type="EMBL" id="AYLO01000164">
    <property type="protein sequence ID" value="ESS66647.1"/>
    <property type="molecule type" value="Genomic_DNA"/>
</dbReference>
<name>V5BKK0_9GAMM</name>
<dbReference type="RefSeq" id="WP_023496564.1">
    <property type="nucleotide sequence ID" value="NZ_AYLO01000164.1"/>
</dbReference>
<dbReference type="Pfam" id="PF07484">
    <property type="entry name" value="Collar"/>
    <property type="match status" value="1"/>
</dbReference>
<feature type="domain" description="Phage tail collar" evidence="1">
    <location>
        <begin position="6"/>
        <end position="61"/>
    </location>
</feature>
<accession>V5BKK0</accession>
<dbReference type="InterPro" id="IPR037053">
    <property type="entry name" value="Phage_tail_collar_dom_sf"/>
</dbReference>
<reference evidence="2 3" key="1">
    <citation type="journal article" date="2013" name="Genome Announc.">
        <title>Draft Genome Sequence of the Methanotrophic Gammaproteobacterium Methyloglobulus morosus DSM 22980 Strain KoM1.</title>
        <authorList>
            <person name="Poehlein A."/>
            <person name="Deutzmann J.S."/>
            <person name="Daniel R."/>
            <person name="Simeonova D.D."/>
        </authorList>
    </citation>
    <scope>NUCLEOTIDE SEQUENCE [LARGE SCALE GENOMIC DNA]</scope>
    <source>
        <strain evidence="2 3">KoM1</strain>
    </source>
</reference>
<dbReference type="InterPro" id="IPR011083">
    <property type="entry name" value="Phage_tail_collar_dom"/>
</dbReference>
<gene>
    <name evidence="2" type="ORF">MGMO_180c00020</name>
</gene>
<dbReference type="eggNOG" id="COG4675">
    <property type="taxonomic scope" value="Bacteria"/>
</dbReference>
<protein>
    <submittedName>
        <fullName evidence="2">Microcystin dependent protein MdpB</fullName>
    </submittedName>
</protein>
<comment type="caution">
    <text evidence="2">The sequence shown here is derived from an EMBL/GenBank/DDBJ whole genome shotgun (WGS) entry which is preliminary data.</text>
</comment>
<keyword evidence="3" id="KW-1185">Reference proteome</keyword>
<evidence type="ECO:0000313" key="3">
    <source>
        <dbReference type="Proteomes" id="UP000017842"/>
    </source>
</evidence>
<dbReference type="PATRIC" id="fig|1116472.3.peg.3969"/>
<dbReference type="Gene3D" id="3.90.1340.10">
    <property type="entry name" value="Phage tail collar domain"/>
    <property type="match status" value="1"/>
</dbReference>
<evidence type="ECO:0000313" key="2">
    <source>
        <dbReference type="EMBL" id="ESS66647.1"/>
    </source>
</evidence>